<dbReference type="OMA" id="AIAPCED"/>
<keyword evidence="3" id="KW-0687">Ribonucleoprotein</keyword>
<gene>
    <name evidence="5" type="ORF">CBR_g30846</name>
</gene>
<dbReference type="GO" id="GO:0000027">
    <property type="term" value="P:ribosomal large subunit assembly"/>
    <property type="evidence" value="ECO:0007669"/>
    <property type="project" value="TreeGrafter"/>
</dbReference>
<dbReference type="Gene3D" id="3.30.70.1730">
    <property type="match status" value="1"/>
</dbReference>
<evidence type="ECO:0000313" key="5">
    <source>
        <dbReference type="EMBL" id="GBG62528.1"/>
    </source>
</evidence>
<dbReference type="InterPro" id="IPR050323">
    <property type="entry name" value="Ribosomal_protein_uL10"/>
</dbReference>
<feature type="compositionally biased region" description="Basic and acidic residues" evidence="4">
    <location>
        <begin position="123"/>
        <end position="141"/>
    </location>
</feature>
<dbReference type="STRING" id="69332.A0A388JXN1"/>
<evidence type="ECO:0000256" key="1">
    <source>
        <dbReference type="ARBA" id="ARBA00008889"/>
    </source>
</evidence>
<protein>
    <submittedName>
        <fullName evidence="5">Uncharacterized protein</fullName>
    </submittedName>
</protein>
<dbReference type="OrthoDB" id="1694709at2759"/>
<evidence type="ECO:0000256" key="2">
    <source>
        <dbReference type="ARBA" id="ARBA00022980"/>
    </source>
</evidence>
<dbReference type="GO" id="GO:0022625">
    <property type="term" value="C:cytosolic large ribosomal subunit"/>
    <property type="evidence" value="ECO:0007669"/>
    <property type="project" value="TreeGrafter"/>
</dbReference>
<keyword evidence="2" id="KW-0689">Ribosomal protein</keyword>
<dbReference type="InterPro" id="IPR043141">
    <property type="entry name" value="Ribosomal_uL10-like_sf"/>
</dbReference>
<dbReference type="Gramene" id="GBG62528">
    <property type="protein sequence ID" value="GBG62528"/>
    <property type="gene ID" value="CBR_g30846"/>
</dbReference>
<evidence type="ECO:0000256" key="3">
    <source>
        <dbReference type="ARBA" id="ARBA00023274"/>
    </source>
</evidence>
<dbReference type="PANTHER" id="PTHR45699">
    <property type="entry name" value="60S ACIDIC RIBOSOMAL PROTEIN P0"/>
    <property type="match status" value="1"/>
</dbReference>
<proteinExistence type="inferred from homology"/>
<sequence length="154" mass="17074">MGSSEAALLAKLNIRPFSYGLIIQSVYESRAVFGPEVLDLTDDDLIKKVMQAIHTVAAFSLATGYPTLASLPHSIVNAYRNVLAIALTNYSFPQAKSIKEYLKDLSKFVAAAGPAVPVATEKKEKVVAAPKEEENKEDSRGRGRRRIWRHVRRF</sequence>
<evidence type="ECO:0000256" key="4">
    <source>
        <dbReference type="SAM" id="MobiDB-lite"/>
    </source>
</evidence>
<comment type="similarity">
    <text evidence="1">Belongs to the universal ribosomal protein uL10 family.</text>
</comment>
<dbReference type="GO" id="GO:0002181">
    <property type="term" value="P:cytoplasmic translation"/>
    <property type="evidence" value="ECO:0007669"/>
    <property type="project" value="TreeGrafter"/>
</dbReference>
<dbReference type="GO" id="GO:0003735">
    <property type="term" value="F:structural constituent of ribosome"/>
    <property type="evidence" value="ECO:0007669"/>
    <property type="project" value="TreeGrafter"/>
</dbReference>
<dbReference type="Proteomes" id="UP000265515">
    <property type="component" value="Unassembled WGS sequence"/>
</dbReference>
<dbReference type="Pfam" id="PF00428">
    <property type="entry name" value="Ribosomal_60s"/>
    <property type="match status" value="1"/>
</dbReference>
<name>A0A388JXN1_CHABU</name>
<dbReference type="GO" id="GO:0070180">
    <property type="term" value="F:large ribosomal subunit rRNA binding"/>
    <property type="evidence" value="ECO:0007669"/>
    <property type="project" value="TreeGrafter"/>
</dbReference>
<dbReference type="EMBL" id="BFEA01000029">
    <property type="protein sequence ID" value="GBG62528.1"/>
    <property type="molecule type" value="Genomic_DNA"/>
</dbReference>
<dbReference type="PANTHER" id="PTHR45699:SF3">
    <property type="entry name" value="LARGE RIBOSOMAL SUBUNIT PROTEIN UL10"/>
    <property type="match status" value="1"/>
</dbReference>
<organism evidence="5 6">
    <name type="scientific">Chara braunii</name>
    <name type="common">Braun's stonewort</name>
    <dbReference type="NCBI Taxonomy" id="69332"/>
    <lineage>
        <taxon>Eukaryota</taxon>
        <taxon>Viridiplantae</taxon>
        <taxon>Streptophyta</taxon>
        <taxon>Charophyceae</taxon>
        <taxon>Charales</taxon>
        <taxon>Characeae</taxon>
        <taxon>Chara</taxon>
    </lineage>
</organism>
<dbReference type="AlphaFoldDB" id="A0A388JXN1"/>
<feature type="region of interest" description="Disordered" evidence="4">
    <location>
        <begin position="123"/>
        <end position="145"/>
    </location>
</feature>
<evidence type="ECO:0000313" key="6">
    <source>
        <dbReference type="Proteomes" id="UP000265515"/>
    </source>
</evidence>
<reference evidence="5 6" key="1">
    <citation type="journal article" date="2018" name="Cell">
        <title>The Chara Genome: Secondary Complexity and Implications for Plant Terrestrialization.</title>
        <authorList>
            <person name="Nishiyama T."/>
            <person name="Sakayama H."/>
            <person name="Vries J.D."/>
            <person name="Buschmann H."/>
            <person name="Saint-Marcoux D."/>
            <person name="Ullrich K.K."/>
            <person name="Haas F.B."/>
            <person name="Vanderstraeten L."/>
            <person name="Becker D."/>
            <person name="Lang D."/>
            <person name="Vosolsobe S."/>
            <person name="Rombauts S."/>
            <person name="Wilhelmsson P.K.I."/>
            <person name="Janitza P."/>
            <person name="Kern R."/>
            <person name="Heyl A."/>
            <person name="Rumpler F."/>
            <person name="Villalobos L.I.A.C."/>
            <person name="Clay J.M."/>
            <person name="Skokan R."/>
            <person name="Toyoda A."/>
            <person name="Suzuki Y."/>
            <person name="Kagoshima H."/>
            <person name="Schijlen E."/>
            <person name="Tajeshwar N."/>
            <person name="Catarino B."/>
            <person name="Hetherington A.J."/>
            <person name="Saltykova A."/>
            <person name="Bonnot C."/>
            <person name="Breuninger H."/>
            <person name="Symeonidi A."/>
            <person name="Radhakrishnan G.V."/>
            <person name="Van Nieuwerburgh F."/>
            <person name="Deforce D."/>
            <person name="Chang C."/>
            <person name="Karol K.G."/>
            <person name="Hedrich R."/>
            <person name="Ulvskov P."/>
            <person name="Glockner G."/>
            <person name="Delwiche C.F."/>
            <person name="Petrasek J."/>
            <person name="Van de Peer Y."/>
            <person name="Friml J."/>
            <person name="Beilby M."/>
            <person name="Dolan L."/>
            <person name="Kohara Y."/>
            <person name="Sugano S."/>
            <person name="Fujiyama A."/>
            <person name="Delaux P.-M."/>
            <person name="Quint M."/>
            <person name="TheiBen G."/>
            <person name="Hagemann M."/>
            <person name="Harholt J."/>
            <person name="Dunand C."/>
            <person name="Zachgo S."/>
            <person name="Langdale J."/>
            <person name="Maumus F."/>
            <person name="Straeten D.V.D."/>
            <person name="Gould S.B."/>
            <person name="Rensing S.A."/>
        </authorList>
    </citation>
    <scope>NUCLEOTIDE SEQUENCE [LARGE SCALE GENOMIC DNA]</scope>
    <source>
        <strain evidence="5 6">S276</strain>
    </source>
</reference>
<accession>A0A388JXN1</accession>
<keyword evidence="6" id="KW-1185">Reference proteome</keyword>
<comment type="caution">
    <text evidence="5">The sequence shown here is derived from an EMBL/GenBank/DDBJ whole genome shotgun (WGS) entry which is preliminary data.</text>
</comment>